<accession>A0A8K0UWF3</accession>
<evidence type="ECO:0000256" key="1">
    <source>
        <dbReference type="ARBA" id="ARBA00004128"/>
    </source>
</evidence>
<feature type="transmembrane region" description="Helical" evidence="10">
    <location>
        <begin position="20"/>
        <end position="40"/>
    </location>
</feature>
<feature type="transmembrane region" description="Helical" evidence="10">
    <location>
        <begin position="400"/>
        <end position="422"/>
    </location>
</feature>
<dbReference type="CDD" id="cd17483">
    <property type="entry name" value="MFS_Atg22_like"/>
    <property type="match status" value="1"/>
</dbReference>
<dbReference type="Pfam" id="PF11700">
    <property type="entry name" value="ATG22"/>
    <property type="match status" value="1"/>
</dbReference>
<keyword evidence="12" id="KW-1185">Reference proteome</keyword>
<protein>
    <recommendedName>
        <fullName evidence="10">Autophagy-related protein</fullName>
    </recommendedName>
</protein>
<evidence type="ECO:0000256" key="2">
    <source>
        <dbReference type="ARBA" id="ARBA00006978"/>
    </source>
</evidence>
<evidence type="ECO:0000256" key="8">
    <source>
        <dbReference type="ARBA" id="ARBA00023006"/>
    </source>
</evidence>
<keyword evidence="4 10" id="KW-0926">Vacuole</keyword>
<evidence type="ECO:0000256" key="10">
    <source>
        <dbReference type="RuleBase" id="RU363073"/>
    </source>
</evidence>
<evidence type="ECO:0000256" key="5">
    <source>
        <dbReference type="ARBA" id="ARBA00022692"/>
    </source>
</evidence>
<feature type="transmembrane region" description="Helical" evidence="10">
    <location>
        <begin position="534"/>
        <end position="555"/>
    </location>
</feature>
<evidence type="ECO:0000256" key="9">
    <source>
        <dbReference type="ARBA" id="ARBA00023136"/>
    </source>
</evidence>
<dbReference type="InterPro" id="IPR044738">
    <property type="entry name" value="Atg22"/>
</dbReference>
<feature type="transmembrane region" description="Helical" evidence="10">
    <location>
        <begin position="369"/>
        <end position="394"/>
    </location>
</feature>
<comment type="subcellular location">
    <subcellularLocation>
        <location evidence="1 10">Vacuole membrane</location>
        <topology evidence="1 10">Multi-pass membrane protein</topology>
    </subcellularLocation>
</comment>
<evidence type="ECO:0000313" key="11">
    <source>
        <dbReference type="EMBL" id="KAH8105196.1"/>
    </source>
</evidence>
<feature type="transmembrane region" description="Helical" evidence="10">
    <location>
        <begin position="471"/>
        <end position="493"/>
    </location>
</feature>
<evidence type="ECO:0000256" key="7">
    <source>
        <dbReference type="ARBA" id="ARBA00022989"/>
    </source>
</evidence>
<feature type="transmembrane region" description="Helical" evidence="10">
    <location>
        <begin position="289"/>
        <end position="309"/>
    </location>
</feature>
<dbReference type="PANTHER" id="PTHR23519:SF1">
    <property type="entry name" value="AUTOPHAGY-RELATED PROTEIN 22"/>
    <property type="match status" value="1"/>
</dbReference>
<dbReference type="InterPro" id="IPR050495">
    <property type="entry name" value="ATG22/LtaA_families"/>
</dbReference>
<feature type="transmembrane region" description="Helical" evidence="10">
    <location>
        <begin position="125"/>
        <end position="143"/>
    </location>
</feature>
<dbReference type="GO" id="GO:0032974">
    <property type="term" value="P:amino acid transmembrane export from vacuole"/>
    <property type="evidence" value="ECO:0007669"/>
    <property type="project" value="InterPro"/>
</dbReference>
<proteinExistence type="inferred from homology"/>
<dbReference type="SUPFAM" id="SSF103473">
    <property type="entry name" value="MFS general substrate transporter"/>
    <property type="match status" value="2"/>
</dbReference>
<comment type="similarity">
    <text evidence="2 10">Belongs to the ATG22 family.</text>
</comment>
<gene>
    <name evidence="11" type="ORF">BXZ70DRAFT_919753</name>
</gene>
<feature type="transmembrane region" description="Helical" evidence="10">
    <location>
        <begin position="505"/>
        <end position="528"/>
    </location>
</feature>
<dbReference type="OrthoDB" id="192733at2759"/>
<dbReference type="PANTHER" id="PTHR23519">
    <property type="entry name" value="AUTOPHAGY-RELATED PROTEIN 22"/>
    <property type="match status" value="1"/>
</dbReference>
<feature type="transmembrane region" description="Helical" evidence="10">
    <location>
        <begin position="257"/>
        <end position="277"/>
    </location>
</feature>
<keyword evidence="5 10" id="KW-0812">Transmembrane</keyword>
<feature type="transmembrane region" description="Helical" evidence="10">
    <location>
        <begin position="93"/>
        <end position="113"/>
    </location>
</feature>
<sequence length="572" mass="62799">MRVSPEYDAGRYKRHLRGWLSYNFASEVFAIAAMTLFMPICLEQFARDNGFLMPDKINPCFVSANITDGLSVAEATAPCVVKLGWVWVDTASFSLYVKSIGVALQALVVISMGGIADHPPHRKKILLICGYSGALAASLFLFLPSTSPVWLLCAPLAMLANIGFGASIVALNAYLPMLAQETEEVIRCKQELQEYNQRQPLRTGSTGEDNAVATDIDDVEHPLLTQDQRLGPNEQLASLSATYDATLSRTTSRISSLGIALGYLSGISLLLLALVPVTKLGGSTFSLRMAIGMSGIWWAVFTIPAAIWLPGVSSIPSPRVSGEWDNEMEPAQVKEQWSAGREIVDAWRRLGAMLQWREIKKLRNTFQYLAAWFLLSDGFTTIISTAVLFAKIVLHMPPSSLILVSIIAPTSGVLGSLVMPALQKRFAWTNVRVLVTLVLFASLIPVYGCVGFLPIFKDHLKFGGLTTPGEMYGLAFVFGFTYGAFSGYSRAFYSEIIPPGEESRWYGLFSITDKTSSFLGPMVVGLIADLTGNIRYGFFFVVVMVLASVPILLSIDVDRGRRDAREYVYRVR</sequence>
<dbReference type="AlphaFoldDB" id="A0A8K0UWF3"/>
<dbReference type="InterPro" id="IPR024671">
    <property type="entry name" value="Atg22-like"/>
</dbReference>
<dbReference type="InterPro" id="IPR036259">
    <property type="entry name" value="MFS_trans_sf"/>
</dbReference>
<evidence type="ECO:0000256" key="4">
    <source>
        <dbReference type="ARBA" id="ARBA00022554"/>
    </source>
</evidence>
<feature type="transmembrane region" description="Helical" evidence="10">
    <location>
        <begin position="149"/>
        <end position="175"/>
    </location>
</feature>
<reference evidence="11" key="1">
    <citation type="journal article" date="2021" name="New Phytol.">
        <title>Evolutionary innovations through gain and loss of genes in the ectomycorrhizal Boletales.</title>
        <authorList>
            <person name="Wu G."/>
            <person name="Miyauchi S."/>
            <person name="Morin E."/>
            <person name="Kuo A."/>
            <person name="Drula E."/>
            <person name="Varga T."/>
            <person name="Kohler A."/>
            <person name="Feng B."/>
            <person name="Cao Y."/>
            <person name="Lipzen A."/>
            <person name="Daum C."/>
            <person name="Hundley H."/>
            <person name="Pangilinan J."/>
            <person name="Johnson J."/>
            <person name="Barry K."/>
            <person name="LaButti K."/>
            <person name="Ng V."/>
            <person name="Ahrendt S."/>
            <person name="Min B."/>
            <person name="Choi I.G."/>
            <person name="Park H."/>
            <person name="Plett J.M."/>
            <person name="Magnuson J."/>
            <person name="Spatafora J.W."/>
            <person name="Nagy L.G."/>
            <person name="Henrissat B."/>
            <person name="Grigoriev I.V."/>
            <person name="Yang Z.L."/>
            <person name="Xu J."/>
            <person name="Martin F.M."/>
        </authorList>
    </citation>
    <scope>NUCLEOTIDE SEQUENCE</scope>
    <source>
        <strain evidence="11">KKN 215</strain>
    </source>
</reference>
<keyword evidence="3 10" id="KW-0813">Transport</keyword>
<keyword evidence="9 10" id="KW-0472">Membrane</keyword>
<dbReference type="Proteomes" id="UP000813824">
    <property type="component" value="Unassembled WGS sequence"/>
</dbReference>
<organism evidence="11 12">
    <name type="scientific">Cristinia sonorae</name>
    <dbReference type="NCBI Taxonomy" id="1940300"/>
    <lineage>
        <taxon>Eukaryota</taxon>
        <taxon>Fungi</taxon>
        <taxon>Dikarya</taxon>
        <taxon>Basidiomycota</taxon>
        <taxon>Agaricomycotina</taxon>
        <taxon>Agaricomycetes</taxon>
        <taxon>Agaricomycetidae</taxon>
        <taxon>Agaricales</taxon>
        <taxon>Pleurotineae</taxon>
        <taxon>Stephanosporaceae</taxon>
        <taxon>Cristinia</taxon>
    </lineage>
</organism>
<evidence type="ECO:0000256" key="3">
    <source>
        <dbReference type="ARBA" id="ARBA00022448"/>
    </source>
</evidence>
<keyword evidence="8 10" id="KW-0072">Autophagy</keyword>
<dbReference type="GO" id="GO:0006914">
    <property type="term" value="P:autophagy"/>
    <property type="evidence" value="ECO:0007669"/>
    <property type="project" value="UniProtKB-KW"/>
</dbReference>
<dbReference type="GO" id="GO:0005774">
    <property type="term" value="C:vacuolar membrane"/>
    <property type="evidence" value="ECO:0007669"/>
    <property type="project" value="UniProtKB-SubCell"/>
</dbReference>
<feature type="transmembrane region" description="Helical" evidence="10">
    <location>
        <begin position="434"/>
        <end position="456"/>
    </location>
</feature>
<evidence type="ECO:0000256" key="6">
    <source>
        <dbReference type="ARBA" id="ARBA00022970"/>
    </source>
</evidence>
<evidence type="ECO:0000313" key="12">
    <source>
        <dbReference type="Proteomes" id="UP000813824"/>
    </source>
</evidence>
<keyword evidence="6 10" id="KW-0029">Amino-acid transport</keyword>
<comment type="function">
    <text evidence="10">Vacuolar effluxer which mediate the efflux of amino acids resulting from autophagic degradation. The release of autophagic amino acids allows the maintenance of protein synthesis and viability during nitrogen starvation.</text>
</comment>
<dbReference type="EMBL" id="JAEVFJ010000004">
    <property type="protein sequence ID" value="KAH8105196.1"/>
    <property type="molecule type" value="Genomic_DNA"/>
</dbReference>
<keyword evidence="7 10" id="KW-1133">Transmembrane helix</keyword>
<comment type="caution">
    <text evidence="11">The sequence shown here is derived from an EMBL/GenBank/DDBJ whole genome shotgun (WGS) entry which is preliminary data.</text>
</comment>
<dbReference type="Gene3D" id="1.20.1250.20">
    <property type="entry name" value="MFS general substrate transporter like domains"/>
    <property type="match status" value="1"/>
</dbReference>
<name>A0A8K0UWF3_9AGAR</name>